<dbReference type="EMBL" id="AATP01000007">
    <property type="protein sequence ID" value="EAU40580.1"/>
    <property type="molecule type" value="Genomic_DNA"/>
</dbReference>
<gene>
    <name evidence="3" type="ORF">FP2506_05106</name>
</gene>
<protein>
    <submittedName>
        <fullName evidence="3">Uncharacterized protein</fullName>
    </submittedName>
</protein>
<accession>Q0FZL1</accession>
<dbReference type="Proteomes" id="UP000004310">
    <property type="component" value="Unassembled WGS sequence"/>
</dbReference>
<feature type="region of interest" description="Disordered" evidence="1">
    <location>
        <begin position="148"/>
        <end position="190"/>
    </location>
</feature>
<keyword evidence="4" id="KW-1185">Reference proteome</keyword>
<evidence type="ECO:0000313" key="3">
    <source>
        <dbReference type="EMBL" id="EAU40580.1"/>
    </source>
</evidence>
<dbReference type="AlphaFoldDB" id="Q0FZL1"/>
<feature type="chain" id="PRO_5004172528" evidence="2">
    <location>
        <begin position="37"/>
        <end position="190"/>
    </location>
</feature>
<feature type="compositionally biased region" description="Low complexity" evidence="1">
    <location>
        <begin position="155"/>
        <end position="164"/>
    </location>
</feature>
<comment type="caution">
    <text evidence="3">The sequence shown here is derived from an EMBL/GenBank/DDBJ whole genome shotgun (WGS) entry which is preliminary data.</text>
</comment>
<evidence type="ECO:0000256" key="1">
    <source>
        <dbReference type="SAM" id="MobiDB-lite"/>
    </source>
</evidence>
<evidence type="ECO:0000313" key="4">
    <source>
        <dbReference type="Proteomes" id="UP000004310"/>
    </source>
</evidence>
<sequence>MNTIHCLAKVTAMNRLRLILTASFLALGVHAYPAFAQSEDESVTPLPEQDLSEPAQSLASEEDPIASDQVDVSLGDWDVRTSISEQLDIAISDIPLTVSVEPDLASKICPVRESDLQQQEIVSAVRTCAAKSVNDDLLEAVRTTFEQPEAEELELAPAANGEANSQPDDGAESNAGSSAVQDTPNSPSGN</sequence>
<reference evidence="3 4" key="1">
    <citation type="journal article" date="2010" name="J. Bacteriol.">
        <title>Genome sequence of Fulvimarina pelagi HTCC2506T, a Mn(II)-oxidizing alphaproteobacterium possessing an aerobic anoxygenic photosynthetic gene cluster and Xanthorhodopsin.</title>
        <authorList>
            <person name="Kang I."/>
            <person name="Oh H.M."/>
            <person name="Lim S.I."/>
            <person name="Ferriera S."/>
            <person name="Giovannoni S.J."/>
            <person name="Cho J.C."/>
        </authorList>
    </citation>
    <scope>NUCLEOTIDE SEQUENCE [LARGE SCALE GENOMIC DNA]</scope>
    <source>
        <strain evidence="3 4">HTCC2506</strain>
    </source>
</reference>
<evidence type="ECO:0000256" key="2">
    <source>
        <dbReference type="SAM" id="SignalP"/>
    </source>
</evidence>
<name>Q0FZL1_9HYPH</name>
<feature type="region of interest" description="Disordered" evidence="1">
    <location>
        <begin position="40"/>
        <end position="63"/>
    </location>
</feature>
<feature type="signal peptide" evidence="2">
    <location>
        <begin position="1"/>
        <end position="36"/>
    </location>
</feature>
<organism evidence="3 4">
    <name type="scientific">Fulvimarina pelagi HTCC2506</name>
    <dbReference type="NCBI Taxonomy" id="314231"/>
    <lineage>
        <taxon>Bacteria</taxon>
        <taxon>Pseudomonadati</taxon>
        <taxon>Pseudomonadota</taxon>
        <taxon>Alphaproteobacteria</taxon>
        <taxon>Hyphomicrobiales</taxon>
        <taxon>Aurantimonadaceae</taxon>
        <taxon>Fulvimarina</taxon>
    </lineage>
</organism>
<keyword evidence="2" id="KW-0732">Signal</keyword>
<proteinExistence type="predicted"/>
<dbReference type="HOGENOM" id="CLU_1426095_0_0_5"/>
<dbReference type="STRING" id="217511.GCA_001463845_01582"/>
<feature type="compositionally biased region" description="Polar residues" evidence="1">
    <location>
        <begin position="174"/>
        <end position="190"/>
    </location>
</feature>